<dbReference type="AlphaFoldDB" id="D9X4Z0"/>
<evidence type="ECO:0000256" key="10">
    <source>
        <dbReference type="ARBA" id="ARBA00031323"/>
    </source>
</evidence>
<dbReference type="EC" id="2.1.1.77" evidence="3"/>
<evidence type="ECO:0000256" key="7">
    <source>
        <dbReference type="ARBA" id="ARBA00022679"/>
    </source>
</evidence>
<evidence type="ECO:0000313" key="14">
    <source>
        <dbReference type="Proteomes" id="UP000004184"/>
    </source>
</evidence>
<evidence type="ECO:0000256" key="5">
    <source>
        <dbReference type="ARBA" id="ARBA00022490"/>
    </source>
</evidence>
<evidence type="ECO:0000256" key="4">
    <source>
        <dbReference type="ARBA" id="ARBA00013346"/>
    </source>
</evidence>
<keyword evidence="7 13" id="KW-0808">Transferase</keyword>
<keyword evidence="6 13" id="KW-0489">Methyltransferase</keyword>
<name>D9X4Z0_STRVT</name>
<comment type="similarity">
    <text evidence="2">Belongs to the methyltransferase superfamily. L-isoaspartyl/D-aspartyl protein methyltransferase family.</text>
</comment>
<keyword evidence="5" id="KW-0963">Cytoplasm</keyword>
<dbReference type="GO" id="GO:0032259">
    <property type="term" value="P:methylation"/>
    <property type="evidence" value="ECO:0007669"/>
    <property type="project" value="UniProtKB-KW"/>
</dbReference>
<dbReference type="Pfam" id="PF01135">
    <property type="entry name" value="PCMT"/>
    <property type="match status" value="1"/>
</dbReference>
<sequence>MQPQRSMGLVPRPHHCSHQARHRRPPTAWSLRMTDPADLRHQLATAVPVENPAWRKALETVPRELFLGNGLFQFDGRQWTPVHRDRTDPGKWLGLVYQDTTWVTQVDGTTAVDATGPVTGRPTSSSTLPSLIVRMLDVAGISEGHKVLEIGTGTGYSTAILCSRLSDNNVYSIEYDPGLAATAADHIHAAGYHPTLITGDGLAGHKDDAEYDHIVATCAVRHIPPAWLYQVRVGGTITTTISGWMLASGLVRLTVQDDATATGRFHPDQISYMLARPHERPPRPTFQQHPGHTRATRVNPALLEDWTGQFLAQLAAPSAELMTTGTGVILVDVATGSQAWTEPAGGGWTVHQHGPLRLWDQVEDALTIWQDAGSPPHSDLGLTVDLDGTQRVWLGTPDGRSWNLPV</sequence>
<feature type="region of interest" description="Disordered" evidence="12">
    <location>
        <begin position="1"/>
        <end position="25"/>
    </location>
</feature>
<dbReference type="CDD" id="cd02440">
    <property type="entry name" value="AdoMet_MTases"/>
    <property type="match status" value="1"/>
</dbReference>
<evidence type="ECO:0000256" key="3">
    <source>
        <dbReference type="ARBA" id="ARBA00011890"/>
    </source>
</evidence>
<evidence type="ECO:0000313" key="13">
    <source>
        <dbReference type="EMBL" id="EFL31728.1"/>
    </source>
</evidence>
<dbReference type="SUPFAM" id="SSF53335">
    <property type="entry name" value="S-adenosyl-L-methionine-dependent methyltransferases"/>
    <property type="match status" value="1"/>
</dbReference>
<dbReference type="PANTHER" id="PTHR11579">
    <property type="entry name" value="PROTEIN-L-ISOASPARTATE O-METHYLTRANSFERASE"/>
    <property type="match status" value="1"/>
</dbReference>
<evidence type="ECO:0000256" key="2">
    <source>
        <dbReference type="ARBA" id="ARBA00005369"/>
    </source>
</evidence>
<dbReference type="STRING" id="591159.SSQG_02246"/>
<evidence type="ECO:0000256" key="9">
    <source>
        <dbReference type="ARBA" id="ARBA00030757"/>
    </source>
</evidence>
<evidence type="ECO:0000256" key="6">
    <source>
        <dbReference type="ARBA" id="ARBA00022603"/>
    </source>
</evidence>
<dbReference type="GO" id="GO:0005737">
    <property type="term" value="C:cytoplasm"/>
    <property type="evidence" value="ECO:0007669"/>
    <property type="project" value="UniProtKB-SubCell"/>
</dbReference>
<reference evidence="14" key="1">
    <citation type="submission" date="2009-02" db="EMBL/GenBank/DDBJ databases">
        <title>Annotation of Streptomyces viridochromogenes strain DSM 40736.</title>
        <authorList>
            <consortium name="The Broad Institute Genome Sequencing Platform"/>
            <consortium name="Broad Institute Microbial Sequencing Center"/>
            <person name="Fischbach M."/>
            <person name="Godfrey P."/>
            <person name="Ward D."/>
            <person name="Young S."/>
            <person name="Zeng Q."/>
            <person name="Koehrsen M."/>
            <person name="Alvarado L."/>
            <person name="Berlin A.M."/>
            <person name="Bochicchio J."/>
            <person name="Borenstein D."/>
            <person name="Chapman S.B."/>
            <person name="Chen Z."/>
            <person name="Engels R."/>
            <person name="Freedman E."/>
            <person name="Gellesch M."/>
            <person name="Goldberg J."/>
            <person name="Griggs A."/>
            <person name="Gujja S."/>
            <person name="Heilman E.R."/>
            <person name="Heiman D.I."/>
            <person name="Hepburn T.A."/>
            <person name="Howarth C."/>
            <person name="Jen D."/>
            <person name="Larson L."/>
            <person name="Lewis B."/>
            <person name="Mehta T."/>
            <person name="Park D."/>
            <person name="Pearson M."/>
            <person name="Richards J."/>
            <person name="Roberts A."/>
            <person name="Saif S."/>
            <person name="Shea T.D."/>
            <person name="Shenoy N."/>
            <person name="Sisk P."/>
            <person name="Stolte C."/>
            <person name="Sykes S.N."/>
            <person name="Thomson T."/>
            <person name="Walk T."/>
            <person name="White J."/>
            <person name="Yandava C."/>
            <person name="Straight P."/>
            <person name="Clardy J."/>
            <person name="Hung D."/>
            <person name="Kolter R."/>
            <person name="Mekalanos J."/>
            <person name="Walker S."/>
            <person name="Walsh C.T."/>
            <person name="Wieland-Brown L.C."/>
            <person name="Haas B."/>
            <person name="Nusbaum C."/>
            <person name="Birren B."/>
        </authorList>
    </citation>
    <scope>NUCLEOTIDE SEQUENCE [LARGE SCALE GENOMIC DNA]</scope>
    <source>
        <strain evidence="14">DSM 40736 / JCM 4977 / BCRC 1201 / Tue 494</strain>
    </source>
</reference>
<comment type="subcellular location">
    <subcellularLocation>
        <location evidence="1">Cytoplasm</location>
    </subcellularLocation>
</comment>
<dbReference type="Gene3D" id="3.40.50.150">
    <property type="entry name" value="Vaccinia Virus protein VP39"/>
    <property type="match status" value="1"/>
</dbReference>
<evidence type="ECO:0000256" key="11">
    <source>
        <dbReference type="ARBA" id="ARBA00031350"/>
    </source>
</evidence>
<feature type="compositionally biased region" description="Basic residues" evidence="12">
    <location>
        <begin position="12"/>
        <end position="25"/>
    </location>
</feature>
<dbReference type="InterPro" id="IPR029063">
    <property type="entry name" value="SAM-dependent_MTases_sf"/>
</dbReference>
<dbReference type="HOGENOM" id="CLU_037629_0_1_11"/>
<dbReference type="InterPro" id="IPR000682">
    <property type="entry name" value="PCMT"/>
</dbReference>
<dbReference type="EMBL" id="GG657757">
    <property type="protein sequence ID" value="EFL31728.1"/>
    <property type="molecule type" value="Genomic_DNA"/>
</dbReference>
<organism evidence="13 14">
    <name type="scientific">Streptomyces viridochromogenes (strain DSM 40736 / JCM 4977 / BCRC 1201 / Tue 494)</name>
    <dbReference type="NCBI Taxonomy" id="591159"/>
    <lineage>
        <taxon>Bacteria</taxon>
        <taxon>Bacillati</taxon>
        <taxon>Actinomycetota</taxon>
        <taxon>Actinomycetes</taxon>
        <taxon>Kitasatosporales</taxon>
        <taxon>Streptomycetaceae</taxon>
        <taxon>Streptomyces</taxon>
    </lineage>
</organism>
<dbReference type="GO" id="GO:0004719">
    <property type="term" value="F:protein-L-isoaspartate (D-aspartate) O-methyltransferase activity"/>
    <property type="evidence" value="ECO:0007669"/>
    <property type="project" value="UniProtKB-EC"/>
</dbReference>
<protein>
    <recommendedName>
        <fullName evidence="4">Protein-L-isoaspartate O-methyltransferase</fullName>
        <ecNumber evidence="3">2.1.1.77</ecNumber>
    </recommendedName>
    <alternativeName>
        <fullName evidence="11">L-isoaspartyl protein carboxyl methyltransferase</fullName>
    </alternativeName>
    <alternativeName>
        <fullName evidence="9">Protein L-isoaspartyl methyltransferase</fullName>
    </alternativeName>
    <alternativeName>
        <fullName evidence="10">Protein-beta-aspartate methyltransferase</fullName>
    </alternativeName>
</protein>
<evidence type="ECO:0000256" key="8">
    <source>
        <dbReference type="ARBA" id="ARBA00022691"/>
    </source>
</evidence>
<accession>D9X4Z0</accession>
<evidence type="ECO:0000256" key="1">
    <source>
        <dbReference type="ARBA" id="ARBA00004496"/>
    </source>
</evidence>
<dbReference type="InterPro" id="IPR026448">
    <property type="entry name" value="Methyltr_grasp"/>
</dbReference>
<dbReference type="Proteomes" id="UP000004184">
    <property type="component" value="Unassembled WGS sequence"/>
</dbReference>
<gene>
    <name evidence="13" type="ORF">SSQG_02246</name>
</gene>
<dbReference type="PANTHER" id="PTHR11579:SF0">
    <property type="entry name" value="PROTEIN-L-ISOASPARTATE(D-ASPARTATE) O-METHYLTRANSFERASE"/>
    <property type="match status" value="1"/>
</dbReference>
<keyword evidence="14" id="KW-1185">Reference proteome</keyword>
<evidence type="ECO:0000256" key="12">
    <source>
        <dbReference type="SAM" id="MobiDB-lite"/>
    </source>
</evidence>
<keyword evidence="8" id="KW-0949">S-adenosyl-L-methionine</keyword>
<dbReference type="eggNOG" id="COG2518">
    <property type="taxonomic scope" value="Bacteria"/>
</dbReference>
<dbReference type="NCBIfam" id="TIGR04188">
    <property type="entry name" value="methyltr_grsp"/>
    <property type="match status" value="1"/>
</dbReference>
<proteinExistence type="inferred from homology"/>